<evidence type="ECO:0000256" key="4">
    <source>
        <dbReference type="ARBA" id="ARBA00023136"/>
    </source>
</evidence>
<keyword evidence="2 5" id="KW-0812">Transmembrane</keyword>
<organism evidence="7 8">
    <name type="scientific">Shinella zoogloeoides</name>
    <name type="common">Crabtreella saccharophila</name>
    <dbReference type="NCBI Taxonomy" id="352475"/>
    <lineage>
        <taxon>Bacteria</taxon>
        <taxon>Pseudomonadati</taxon>
        <taxon>Pseudomonadota</taxon>
        <taxon>Alphaproteobacteria</taxon>
        <taxon>Hyphomicrobiales</taxon>
        <taxon>Rhizobiaceae</taxon>
        <taxon>Shinella</taxon>
    </lineage>
</organism>
<dbReference type="AlphaFoldDB" id="A0A6N8TDF9"/>
<feature type="transmembrane region" description="Helical" evidence="5">
    <location>
        <begin position="101"/>
        <end position="120"/>
    </location>
</feature>
<comment type="caution">
    <text evidence="7">The sequence shown here is derived from an EMBL/GenBank/DDBJ whole genome shotgun (WGS) entry which is preliminary data.</text>
</comment>
<accession>A0A6N8TDF9</accession>
<evidence type="ECO:0000256" key="3">
    <source>
        <dbReference type="ARBA" id="ARBA00022989"/>
    </source>
</evidence>
<dbReference type="GO" id="GO:0016020">
    <property type="term" value="C:membrane"/>
    <property type="evidence" value="ECO:0007669"/>
    <property type="project" value="UniProtKB-SubCell"/>
</dbReference>
<dbReference type="RefSeq" id="WP_160786046.1">
    <property type="nucleotide sequence ID" value="NZ_CP086610.1"/>
</dbReference>
<feature type="domain" description="EamA" evidence="6">
    <location>
        <begin position="164"/>
        <end position="297"/>
    </location>
</feature>
<dbReference type="OrthoDB" id="9810556at2"/>
<dbReference type="PANTHER" id="PTHR32322:SF9">
    <property type="entry name" value="AMINO-ACID METABOLITE EFFLUX PUMP-RELATED"/>
    <property type="match status" value="1"/>
</dbReference>
<keyword evidence="3 5" id="KW-1133">Transmembrane helix</keyword>
<dbReference type="Pfam" id="PF00892">
    <property type="entry name" value="EamA"/>
    <property type="match status" value="2"/>
</dbReference>
<evidence type="ECO:0000313" key="8">
    <source>
        <dbReference type="Proteomes" id="UP000440304"/>
    </source>
</evidence>
<dbReference type="InterPro" id="IPR000620">
    <property type="entry name" value="EamA_dom"/>
</dbReference>
<dbReference type="InterPro" id="IPR037185">
    <property type="entry name" value="EmrE-like"/>
</dbReference>
<comment type="subcellular location">
    <subcellularLocation>
        <location evidence="1">Membrane</location>
        <topology evidence="1">Multi-pass membrane protein</topology>
    </subcellularLocation>
</comment>
<name>A0A6N8TDF9_SHIZO</name>
<dbReference type="InterPro" id="IPR050638">
    <property type="entry name" value="AA-Vitamin_Transporters"/>
</dbReference>
<dbReference type="EMBL" id="WUML01000006">
    <property type="protein sequence ID" value="MXO00651.1"/>
    <property type="molecule type" value="Genomic_DNA"/>
</dbReference>
<feature type="transmembrane region" description="Helical" evidence="5">
    <location>
        <begin position="44"/>
        <end position="65"/>
    </location>
</feature>
<feature type="transmembrane region" description="Helical" evidence="5">
    <location>
        <begin position="225"/>
        <end position="246"/>
    </location>
</feature>
<dbReference type="Proteomes" id="UP000440304">
    <property type="component" value="Unassembled WGS sequence"/>
</dbReference>
<feature type="transmembrane region" description="Helical" evidence="5">
    <location>
        <begin position="193"/>
        <end position="213"/>
    </location>
</feature>
<evidence type="ECO:0000256" key="1">
    <source>
        <dbReference type="ARBA" id="ARBA00004141"/>
    </source>
</evidence>
<evidence type="ECO:0000256" key="2">
    <source>
        <dbReference type="ARBA" id="ARBA00022692"/>
    </source>
</evidence>
<feature type="transmembrane region" description="Helical" evidence="5">
    <location>
        <begin position="283"/>
        <end position="304"/>
    </location>
</feature>
<feature type="transmembrane region" description="Helical" evidence="5">
    <location>
        <begin position="132"/>
        <end position="151"/>
    </location>
</feature>
<evidence type="ECO:0000259" key="6">
    <source>
        <dbReference type="Pfam" id="PF00892"/>
    </source>
</evidence>
<dbReference type="SUPFAM" id="SSF103481">
    <property type="entry name" value="Multidrug resistance efflux transporter EmrE"/>
    <property type="match status" value="2"/>
</dbReference>
<proteinExistence type="predicted"/>
<feature type="transmembrane region" description="Helical" evidence="5">
    <location>
        <begin position="163"/>
        <end position="181"/>
    </location>
</feature>
<gene>
    <name evidence="7" type="ORF">GR156_10090</name>
</gene>
<evidence type="ECO:0000313" key="7">
    <source>
        <dbReference type="EMBL" id="MXO00651.1"/>
    </source>
</evidence>
<evidence type="ECO:0000256" key="5">
    <source>
        <dbReference type="SAM" id="Phobius"/>
    </source>
</evidence>
<sequence>MEQTVAPTRMSAGTWGLLALLGMIWGGSFFFARVAVAHVPPATLVLLRVGIAALALHIYVAGRFGIYATLRARWREFLLLGLLNNAVPHMLIFLGQTQIGAGLASILNATTPIFTVLIANRMTTDEKLSPEKIAGCLIGLVGTAVLIGPRALAPFTGDGGPPLWAVILPVLAAVSYGFAATYGKRFRGTAPPVIAAGQLTASTLLMLPVSLSLDSPWQLALPPLPAMLAVLALALLSTAYGYILFFRIMAAAGATNTSLVTLLVPPSAIVAGMLFLGERLTPLGIVGMALVLLGLVVLDGRAFARFRAR</sequence>
<keyword evidence="4 5" id="KW-0472">Membrane</keyword>
<feature type="transmembrane region" description="Helical" evidence="5">
    <location>
        <begin position="12"/>
        <end position="32"/>
    </location>
</feature>
<feature type="transmembrane region" description="Helical" evidence="5">
    <location>
        <begin position="77"/>
        <end position="95"/>
    </location>
</feature>
<feature type="domain" description="EamA" evidence="6">
    <location>
        <begin position="17"/>
        <end position="147"/>
    </location>
</feature>
<reference evidence="7 8" key="1">
    <citation type="submission" date="2019-12" db="EMBL/GenBank/DDBJ databases">
        <title>Shinella granuli gen. nov., sp. nov., and proposal of the reclassification of Zoogloea ramigera ATCC 19623 as Shinella zoogloeoides sp. nov.</title>
        <authorList>
            <person name="Gao J."/>
        </authorList>
    </citation>
    <scope>NUCLEOTIDE SEQUENCE [LARGE SCALE GENOMIC DNA]</scope>
    <source>
        <strain evidence="7 8">DSM 287</strain>
    </source>
</reference>
<feature type="transmembrane region" description="Helical" evidence="5">
    <location>
        <begin position="258"/>
        <end position="277"/>
    </location>
</feature>
<protein>
    <submittedName>
        <fullName evidence="7">EamA family transporter</fullName>
    </submittedName>
</protein>
<dbReference type="PANTHER" id="PTHR32322">
    <property type="entry name" value="INNER MEMBRANE TRANSPORTER"/>
    <property type="match status" value="1"/>
</dbReference>